<feature type="transmembrane region" description="Helical" evidence="2">
    <location>
        <begin position="271"/>
        <end position="290"/>
    </location>
</feature>
<accession>A0A9W8A9Y3</accession>
<sequence>MSGCRAAILIDTPASVISFRSYDLQVAAAPVQLVPSTAVQPDTAALEPPAPVPQPSSVSAAASTVQLHRRQTSGIPSTPPSSDTNLPSSTVSDEGFRTLAPFAATNFHATDAATPFNSTTLFFHQPDLIAVGCRRYLDIVAAFPGIIKFVEDAGYPSPHTVLFSTLQLDSKNFGLVDTDLFANYDQVWNDAPKGVSLGVVSMTTGERLKAARAMIATVIQDPGVWNAFNKSWLWMACRITDFVLILPALFYAIYQVGYLVYKRGFQCRLRLFIFVTAIYFMVVAVAIPQGRPVTYLESGLRYSSWAFGFVGSNLITFSWARIVSKICRLRYIRVVHIVGILHSLAILALCLCALVYMGIRHFGFAVAVSQIAQYGVANIIIIQAILLFAYGVVFLQRIQRMPMSDLSRRTLIRLTVLVFCVGFGSVLNLGNWYITLTPRSNPVLIAVRNMMFSFFVFFGFGVVFYFLRLREQRRTSVVDSSNLGSDHVQIRTVSDYGSEGNCFRLVASPKAKLAKVQGHPVAEITHPHSYGQAHSPT</sequence>
<feature type="region of interest" description="Disordered" evidence="1">
    <location>
        <begin position="44"/>
        <end position="90"/>
    </location>
</feature>
<proteinExistence type="predicted"/>
<evidence type="ECO:0000256" key="2">
    <source>
        <dbReference type="SAM" id="Phobius"/>
    </source>
</evidence>
<feature type="transmembrane region" description="Helical" evidence="2">
    <location>
        <begin position="414"/>
        <end position="434"/>
    </location>
</feature>
<feature type="transmembrane region" description="Helical" evidence="2">
    <location>
        <begin position="302"/>
        <end position="322"/>
    </location>
</feature>
<feature type="compositionally biased region" description="Polar residues" evidence="1">
    <location>
        <begin position="72"/>
        <end position="90"/>
    </location>
</feature>
<organism evidence="3 4">
    <name type="scientific">Tieghemiomyces parasiticus</name>
    <dbReference type="NCBI Taxonomy" id="78921"/>
    <lineage>
        <taxon>Eukaryota</taxon>
        <taxon>Fungi</taxon>
        <taxon>Fungi incertae sedis</taxon>
        <taxon>Zoopagomycota</taxon>
        <taxon>Kickxellomycotina</taxon>
        <taxon>Dimargaritomycetes</taxon>
        <taxon>Dimargaritales</taxon>
        <taxon>Dimargaritaceae</taxon>
        <taxon>Tieghemiomyces</taxon>
    </lineage>
</organism>
<dbReference type="EMBL" id="JANBPT010000281">
    <property type="protein sequence ID" value="KAJ1924309.1"/>
    <property type="molecule type" value="Genomic_DNA"/>
</dbReference>
<gene>
    <name evidence="3" type="ORF">IWQ60_005289</name>
</gene>
<feature type="transmembrane region" description="Helical" evidence="2">
    <location>
        <begin position="446"/>
        <end position="467"/>
    </location>
</feature>
<dbReference type="AlphaFoldDB" id="A0A9W8A9Y3"/>
<evidence type="ECO:0008006" key="5">
    <source>
        <dbReference type="Google" id="ProtNLM"/>
    </source>
</evidence>
<keyword evidence="2" id="KW-0472">Membrane</keyword>
<feature type="transmembrane region" description="Helical" evidence="2">
    <location>
        <begin position="232"/>
        <end position="259"/>
    </location>
</feature>
<dbReference type="Proteomes" id="UP001150569">
    <property type="component" value="Unassembled WGS sequence"/>
</dbReference>
<feature type="transmembrane region" description="Helical" evidence="2">
    <location>
        <begin position="334"/>
        <end position="359"/>
    </location>
</feature>
<name>A0A9W8A9Y3_9FUNG</name>
<keyword evidence="2" id="KW-1133">Transmembrane helix</keyword>
<keyword evidence="4" id="KW-1185">Reference proteome</keyword>
<keyword evidence="2" id="KW-0812">Transmembrane</keyword>
<evidence type="ECO:0000256" key="1">
    <source>
        <dbReference type="SAM" id="MobiDB-lite"/>
    </source>
</evidence>
<protein>
    <recommendedName>
        <fullName evidence="5">Transmembrane protein</fullName>
    </recommendedName>
</protein>
<dbReference type="OrthoDB" id="5556431at2759"/>
<feature type="transmembrane region" description="Helical" evidence="2">
    <location>
        <begin position="371"/>
        <end position="393"/>
    </location>
</feature>
<reference evidence="3" key="1">
    <citation type="submission" date="2022-07" db="EMBL/GenBank/DDBJ databases">
        <title>Phylogenomic reconstructions and comparative analyses of Kickxellomycotina fungi.</title>
        <authorList>
            <person name="Reynolds N.K."/>
            <person name="Stajich J.E."/>
            <person name="Barry K."/>
            <person name="Grigoriev I.V."/>
            <person name="Crous P."/>
            <person name="Smith M.E."/>
        </authorList>
    </citation>
    <scope>NUCLEOTIDE SEQUENCE</scope>
    <source>
        <strain evidence="3">RSA 861</strain>
    </source>
</reference>
<comment type="caution">
    <text evidence="3">The sequence shown here is derived from an EMBL/GenBank/DDBJ whole genome shotgun (WGS) entry which is preliminary data.</text>
</comment>
<evidence type="ECO:0000313" key="3">
    <source>
        <dbReference type="EMBL" id="KAJ1924309.1"/>
    </source>
</evidence>
<evidence type="ECO:0000313" key="4">
    <source>
        <dbReference type="Proteomes" id="UP001150569"/>
    </source>
</evidence>